<keyword evidence="1" id="KW-0805">Transcription regulation</keyword>
<reference evidence="5 6" key="1">
    <citation type="submission" date="2015-06" db="EMBL/GenBank/DDBJ databases">
        <title>Talaromyces atroroseus IBT 11181 draft genome.</title>
        <authorList>
            <person name="Rasmussen K.B."/>
            <person name="Rasmussen S."/>
            <person name="Petersen B."/>
            <person name="Sicheritz-Ponten T."/>
            <person name="Mortensen U.H."/>
            <person name="Thrane U."/>
        </authorList>
    </citation>
    <scope>NUCLEOTIDE SEQUENCE [LARGE SCALE GENOMIC DNA]</scope>
    <source>
        <strain evidence="5 6">IBT 11181</strain>
    </source>
</reference>
<comment type="caution">
    <text evidence="5">The sequence shown here is derived from an EMBL/GenBank/DDBJ whole genome shotgun (WGS) entry which is preliminary data.</text>
</comment>
<evidence type="ECO:0000313" key="6">
    <source>
        <dbReference type="Proteomes" id="UP000214365"/>
    </source>
</evidence>
<keyword evidence="3" id="KW-0539">Nucleus</keyword>
<name>A0A225A7Q5_TALAT</name>
<dbReference type="EMBL" id="LFMY01000017">
    <property type="protein sequence ID" value="OKL55860.1"/>
    <property type="molecule type" value="Genomic_DNA"/>
</dbReference>
<feature type="compositionally biased region" description="Low complexity" evidence="4">
    <location>
        <begin position="666"/>
        <end position="683"/>
    </location>
</feature>
<dbReference type="OrthoDB" id="6509908at2759"/>
<feature type="region of interest" description="Disordered" evidence="4">
    <location>
        <begin position="619"/>
        <end position="683"/>
    </location>
</feature>
<organism evidence="5 6">
    <name type="scientific">Talaromyces atroroseus</name>
    <dbReference type="NCBI Taxonomy" id="1441469"/>
    <lineage>
        <taxon>Eukaryota</taxon>
        <taxon>Fungi</taxon>
        <taxon>Dikarya</taxon>
        <taxon>Ascomycota</taxon>
        <taxon>Pezizomycotina</taxon>
        <taxon>Eurotiomycetes</taxon>
        <taxon>Eurotiomycetidae</taxon>
        <taxon>Eurotiales</taxon>
        <taxon>Trichocomaceae</taxon>
        <taxon>Talaromyces</taxon>
        <taxon>Talaromyces sect. Trachyspermi</taxon>
    </lineage>
</organism>
<evidence type="ECO:0000256" key="2">
    <source>
        <dbReference type="ARBA" id="ARBA00023163"/>
    </source>
</evidence>
<sequence>MSSVHSLDIRGPPRKKMRKGTKSCTEYRPDICNECHARGFTCIDQEYGTLDPKVKGVLSGEQPYSLRERVTQLESVVRDILQRMEQTSPSVSASPVQPHHHEDHPTKPSDVPMPPCTKIPSSEENTSTSKSLDAPITENDHIESAPVLQLFNNNVVSRTEGATSRSQDAAAIKDISPKAIAARNELAKLIPPRGDLIRIRNLVSHWWSAWIYFFPELRNSCTSSLVGNNNIFEIPDSPGEVAKFLICHLMSIEQLPVDFDFASLEVPFDVQEYTDRCITAIDHFIINDEDLSSTLPGLEAMALLSKWYSNLGRPRKAWLMNRRAIELGQLAGLHISTAREPHPNDKLYYRRLKLWTILGLNDRFLCLILGLPSGIADKYFRPQVERRLKMETSHLDTYCLRLCLILGPMIDRNQDDPADMSIDETLRLEQELETQAGAMPERFWNSQIPDSKLSMYEVTERLVLPFIYHFTRATLHLPFMLKSHSDPRYRYSQETALKSARNALLSYNKLRSWDLMNPFICRMIDFQVFSMAMLIIINILGYSQESPNYSPEQDERDWALVDQTTEVLRHAASEPAGTVAAQSLIIIEGLSTNVGNIDPTMSCKVSVPYFGVITVSPGKKRFKGRSDRPTPNSVPGGPTLNPVSNNNPNPSSAQPSPFQIYTPPLSNTSESNGTISSSSSSYTNYTPPLLDDSRVHLENIFSLPNAGMMDQNIFTGFGADSQNLGLWSNMNLDLDLDQGWNLDWTNGAMM</sequence>
<dbReference type="Proteomes" id="UP000214365">
    <property type="component" value="Unassembled WGS sequence"/>
</dbReference>
<feature type="compositionally biased region" description="Low complexity" evidence="4">
    <location>
        <begin position="641"/>
        <end position="657"/>
    </location>
</feature>
<feature type="region of interest" description="Disordered" evidence="4">
    <location>
        <begin position="1"/>
        <end position="23"/>
    </location>
</feature>
<dbReference type="RefSeq" id="XP_020115981.1">
    <property type="nucleotide sequence ID" value="XM_020263930.1"/>
</dbReference>
<proteinExistence type="predicted"/>
<feature type="compositionally biased region" description="Polar residues" evidence="4">
    <location>
        <begin position="85"/>
        <end position="95"/>
    </location>
</feature>
<evidence type="ECO:0008006" key="7">
    <source>
        <dbReference type="Google" id="ProtNLM"/>
    </source>
</evidence>
<evidence type="ECO:0000313" key="5">
    <source>
        <dbReference type="EMBL" id="OKL55860.1"/>
    </source>
</evidence>
<feature type="compositionally biased region" description="Basic residues" evidence="4">
    <location>
        <begin position="12"/>
        <end position="21"/>
    </location>
</feature>
<dbReference type="PANTHER" id="PTHR47840:SF1">
    <property type="entry name" value="ZN(II)2CYS6 TRANSCRIPTION FACTOR (EUROFUNG)"/>
    <property type="match status" value="1"/>
</dbReference>
<feature type="compositionally biased region" description="Polar residues" evidence="4">
    <location>
        <begin position="119"/>
        <end position="131"/>
    </location>
</feature>
<evidence type="ECO:0000256" key="4">
    <source>
        <dbReference type="SAM" id="MobiDB-lite"/>
    </source>
</evidence>
<gene>
    <name evidence="5" type="ORF">UA08_08882</name>
</gene>
<evidence type="ECO:0000256" key="3">
    <source>
        <dbReference type="ARBA" id="ARBA00023242"/>
    </source>
</evidence>
<accession>A0A225A7Q5</accession>
<dbReference type="GeneID" id="31008638"/>
<dbReference type="AlphaFoldDB" id="A0A225A7Q5"/>
<evidence type="ECO:0000256" key="1">
    <source>
        <dbReference type="ARBA" id="ARBA00023015"/>
    </source>
</evidence>
<dbReference type="PANTHER" id="PTHR47840">
    <property type="entry name" value="ZN(II)2CYS6 TRANSCRIPTION FACTOR (EUROFUNG)-RELATED"/>
    <property type="match status" value="1"/>
</dbReference>
<dbReference type="STRING" id="1441469.A0A225A7Q5"/>
<feature type="region of interest" description="Disordered" evidence="4">
    <location>
        <begin position="85"/>
        <end position="133"/>
    </location>
</feature>
<dbReference type="CDD" id="cd12148">
    <property type="entry name" value="fungal_TF_MHR"/>
    <property type="match status" value="1"/>
</dbReference>
<keyword evidence="2" id="KW-0804">Transcription</keyword>
<keyword evidence="6" id="KW-1185">Reference proteome</keyword>
<protein>
    <recommendedName>
        <fullName evidence="7">Transcription factor domain-containing protein</fullName>
    </recommendedName>
</protein>